<evidence type="ECO:0000256" key="4">
    <source>
        <dbReference type="ARBA" id="ARBA00023239"/>
    </source>
</evidence>
<dbReference type="GO" id="GO:0046872">
    <property type="term" value="F:metal ion binding"/>
    <property type="evidence" value="ECO:0007669"/>
    <property type="project" value="UniProtKB-KW"/>
</dbReference>
<dbReference type="PANTHER" id="PTHR33337">
    <property type="entry name" value="GFA DOMAIN-CONTAINING PROTEIN"/>
    <property type="match status" value="1"/>
</dbReference>
<dbReference type="AlphaFoldDB" id="A0A0S2DAH5"/>
<name>A0A0S2DAH5_LYSEN</name>
<keyword evidence="3" id="KW-0862">Zinc</keyword>
<dbReference type="KEGG" id="lez:GLE_0170"/>
<comment type="similarity">
    <text evidence="1">Belongs to the Gfa family.</text>
</comment>
<dbReference type="RefSeq" id="WP_057945845.1">
    <property type="nucleotide sequence ID" value="NZ_CP067396.1"/>
</dbReference>
<reference evidence="5 6" key="1">
    <citation type="submission" date="2015-11" db="EMBL/GenBank/DDBJ databases">
        <title>Genome sequences of Lysobacter enzymogenes strain C3 and Lysobacter antibioticus ATCC 29479.</title>
        <authorList>
            <person name="Kobayashi D.Y."/>
        </authorList>
    </citation>
    <scope>NUCLEOTIDE SEQUENCE [LARGE SCALE GENOMIC DNA]</scope>
    <source>
        <strain evidence="5 6">C3</strain>
    </source>
</reference>
<proteinExistence type="inferred from homology"/>
<dbReference type="PATRIC" id="fig|69.6.peg.172"/>
<dbReference type="PROSITE" id="PS51891">
    <property type="entry name" value="CENP_V_GFA"/>
    <property type="match status" value="1"/>
</dbReference>
<evidence type="ECO:0000256" key="3">
    <source>
        <dbReference type="ARBA" id="ARBA00022833"/>
    </source>
</evidence>
<sequence>MSRRTASCACGQLSLDCEGEPLRISICHCLACQRRTGSAFGYQVRYPEAAVAIRGRFSGYAQAGDSGNVARFGFCPQCGSTVFWRPDALPGIVLVAAGAFADPAFPPPPTVSVYGDRRHAWVALPPGCEALD</sequence>
<keyword evidence="2" id="KW-0479">Metal-binding</keyword>
<evidence type="ECO:0000256" key="1">
    <source>
        <dbReference type="ARBA" id="ARBA00005495"/>
    </source>
</evidence>
<dbReference type="EMBL" id="CP013140">
    <property type="protein sequence ID" value="ALN55529.1"/>
    <property type="molecule type" value="Genomic_DNA"/>
</dbReference>
<dbReference type="Pfam" id="PF04828">
    <property type="entry name" value="GFA"/>
    <property type="match status" value="1"/>
</dbReference>
<dbReference type="Proteomes" id="UP000061569">
    <property type="component" value="Chromosome"/>
</dbReference>
<accession>A0A0S2DAH5</accession>
<dbReference type="Gene3D" id="3.90.1590.10">
    <property type="entry name" value="glutathione-dependent formaldehyde- activating enzyme (gfa)"/>
    <property type="match status" value="1"/>
</dbReference>
<dbReference type="SUPFAM" id="SSF51316">
    <property type="entry name" value="Mss4-like"/>
    <property type="match status" value="1"/>
</dbReference>
<evidence type="ECO:0000256" key="2">
    <source>
        <dbReference type="ARBA" id="ARBA00022723"/>
    </source>
</evidence>
<evidence type="ECO:0000313" key="5">
    <source>
        <dbReference type="EMBL" id="ALN55529.1"/>
    </source>
</evidence>
<evidence type="ECO:0000313" key="6">
    <source>
        <dbReference type="Proteomes" id="UP000061569"/>
    </source>
</evidence>
<dbReference type="PANTHER" id="PTHR33337:SF40">
    <property type="entry name" value="CENP-V_GFA DOMAIN-CONTAINING PROTEIN-RELATED"/>
    <property type="match status" value="1"/>
</dbReference>
<dbReference type="InterPro" id="IPR011057">
    <property type="entry name" value="Mss4-like_sf"/>
</dbReference>
<keyword evidence="4" id="KW-0456">Lyase</keyword>
<dbReference type="OrthoDB" id="7765631at2"/>
<dbReference type="InterPro" id="IPR006913">
    <property type="entry name" value="CENP-V/GFA"/>
</dbReference>
<protein>
    <submittedName>
        <fullName evidence="5">Glutathione-dependent formaldehyde-activating protein</fullName>
    </submittedName>
</protein>
<organism evidence="5 6">
    <name type="scientific">Lysobacter enzymogenes</name>
    <dbReference type="NCBI Taxonomy" id="69"/>
    <lineage>
        <taxon>Bacteria</taxon>
        <taxon>Pseudomonadati</taxon>
        <taxon>Pseudomonadota</taxon>
        <taxon>Gammaproteobacteria</taxon>
        <taxon>Lysobacterales</taxon>
        <taxon>Lysobacteraceae</taxon>
        <taxon>Lysobacter</taxon>
    </lineage>
</organism>
<gene>
    <name evidence="5" type="ORF">GLE_0170</name>
</gene>
<dbReference type="GO" id="GO:0016846">
    <property type="term" value="F:carbon-sulfur lyase activity"/>
    <property type="evidence" value="ECO:0007669"/>
    <property type="project" value="InterPro"/>
</dbReference>
<dbReference type="STRING" id="69.GLE_0170"/>